<dbReference type="Proteomes" id="UP000075840">
    <property type="component" value="Unassembled WGS sequence"/>
</dbReference>
<dbReference type="Gene3D" id="4.10.60.10">
    <property type="entry name" value="Zinc finger, CCHC-type"/>
    <property type="match status" value="1"/>
</dbReference>
<dbReference type="EMBL" id="APCN01007937">
    <property type="status" value="NOT_ANNOTATED_CDS"/>
    <property type="molecule type" value="Genomic_DNA"/>
</dbReference>
<sequence>MAQVSCQTRSEPPNFAIDPFDKRKSKWKRWVERLETAFLLYGVTDEQMQKNFLLHYMGPETYDIICDKVAPDSPRKKTYGNNEIVSTLETFFMPKPHGIAENYRFNCRRQGDKDAAVAEETAQEYLLALRKIAVTCNFGQKRNQLVLGIKRGNIRDRLLEKRELTLGEPLEIAVSMELSRKGSTEINGGSSRQELHAVPRRDKKGPNIAKQNAKAPGASCFRCGDKTHLANACKHKHTVCSFCMLQGHLAKIARLLLLLLLFVVLMLDFRVMCRLSLLIFMHLLLLVLLLIVLLELLLIRILLLLLLLLLIVLMFLRADLLLFYRIKLLIYCNVTHKYLILRLVEFQMCKQRQGKYSSV</sequence>
<dbReference type="VEuPathDB" id="VectorBase:AARA003165"/>
<dbReference type="AlphaFoldDB" id="A0A182HPH6"/>
<reference evidence="1" key="1">
    <citation type="submission" date="2022-08" db="UniProtKB">
        <authorList>
            <consortium name="EnsemblMetazoa"/>
        </authorList>
    </citation>
    <scope>IDENTIFICATION</scope>
    <source>
        <strain evidence="1">Dongola</strain>
    </source>
</reference>
<keyword evidence="2" id="KW-1185">Reference proteome</keyword>
<accession>A0A182HPH6</accession>
<evidence type="ECO:0000313" key="2">
    <source>
        <dbReference type="Proteomes" id="UP000075840"/>
    </source>
</evidence>
<evidence type="ECO:0000313" key="1">
    <source>
        <dbReference type="EnsemblMetazoa" id="AARA003165-PA"/>
    </source>
</evidence>
<protein>
    <submittedName>
        <fullName evidence="1">Uncharacterized protein</fullName>
    </submittedName>
</protein>
<proteinExistence type="predicted"/>
<dbReference type="PANTHER" id="PTHR33198:SF19">
    <property type="entry name" value="CCHC-TYPE DOMAIN-CONTAINING PROTEIN"/>
    <property type="match status" value="1"/>
</dbReference>
<dbReference type="EnsemblMetazoa" id="AARA003165-RA">
    <property type="protein sequence ID" value="AARA003165-PA"/>
    <property type="gene ID" value="AARA003165"/>
</dbReference>
<organism evidence="1 2">
    <name type="scientific">Anopheles arabiensis</name>
    <name type="common">Mosquito</name>
    <dbReference type="NCBI Taxonomy" id="7173"/>
    <lineage>
        <taxon>Eukaryota</taxon>
        <taxon>Metazoa</taxon>
        <taxon>Ecdysozoa</taxon>
        <taxon>Arthropoda</taxon>
        <taxon>Hexapoda</taxon>
        <taxon>Insecta</taxon>
        <taxon>Pterygota</taxon>
        <taxon>Neoptera</taxon>
        <taxon>Endopterygota</taxon>
        <taxon>Diptera</taxon>
        <taxon>Nematocera</taxon>
        <taxon>Culicoidea</taxon>
        <taxon>Culicidae</taxon>
        <taxon>Anophelinae</taxon>
        <taxon>Anopheles</taxon>
    </lineage>
</organism>
<name>A0A182HPH6_ANOAR</name>
<dbReference type="VEuPathDB" id="VectorBase:AARA21_014962"/>
<dbReference type="PANTHER" id="PTHR33198">
    <property type="entry name" value="ANK_REP_REGION DOMAIN-CONTAINING PROTEIN-RELATED"/>
    <property type="match status" value="1"/>
</dbReference>